<dbReference type="Gene3D" id="2.40.30.10">
    <property type="entry name" value="Translation factors"/>
    <property type="match status" value="1"/>
</dbReference>
<dbReference type="EMBL" id="AEWX01000011">
    <property type="protein sequence ID" value="EGC20700.1"/>
    <property type="molecule type" value="Genomic_DNA"/>
</dbReference>
<keyword evidence="5 12" id="KW-0479">Metal-binding</keyword>
<feature type="domain" description="FAD-binding FR-type" evidence="13">
    <location>
        <begin position="10"/>
        <end position="110"/>
    </location>
</feature>
<dbReference type="GO" id="GO:0006221">
    <property type="term" value="P:pyrimidine nucleotide biosynthetic process"/>
    <property type="evidence" value="ECO:0007669"/>
    <property type="project" value="InterPro"/>
</dbReference>
<dbReference type="InterPro" id="IPR019480">
    <property type="entry name" value="Dihydroorotate_DH_Fe-S-bd"/>
</dbReference>
<keyword evidence="7" id="KW-0249">Electron transport</keyword>
<evidence type="ECO:0000256" key="2">
    <source>
        <dbReference type="ARBA" id="ARBA00022448"/>
    </source>
</evidence>
<dbReference type="PIRSF" id="PIRSF006816">
    <property type="entry name" value="Cyc3_hyd_g"/>
    <property type="match status" value="1"/>
</dbReference>
<dbReference type="AlphaFoldDB" id="F0F594"/>
<dbReference type="GO" id="GO:0016491">
    <property type="term" value="F:oxidoreductase activity"/>
    <property type="evidence" value="ECO:0007669"/>
    <property type="project" value="InterPro"/>
</dbReference>
<accession>F0F594</accession>
<feature type="binding site" evidence="11">
    <location>
        <begin position="85"/>
        <end position="86"/>
    </location>
    <ligand>
        <name>FAD</name>
        <dbReference type="ChEBI" id="CHEBI:57692"/>
    </ligand>
</feature>
<dbReference type="PANTHER" id="PTHR43513:SF3">
    <property type="entry name" value="DIHYDROOROTATE DEHYDROGENASE B (NAD(+)), ELECTRON TRANSFER SUBUNIT-RELATED"/>
    <property type="match status" value="1"/>
</dbReference>
<proteinExistence type="inferred from homology"/>
<evidence type="ECO:0000256" key="9">
    <source>
        <dbReference type="ARBA" id="ARBA00023014"/>
    </source>
</evidence>
<evidence type="ECO:0000313" key="14">
    <source>
        <dbReference type="EMBL" id="EGC20700.1"/>
    </source>
</evidence>
<dbReference type="InterPro" id="IPR017938">
    <property type="entry name" value="Riboflavin_synthase-like_b-brl"/>
</dbReference>
<organism evidence="14 15">
    <name type="scientific">Prevotella multiformis DSM 16608</name>
    <dbReference type="NCBI Taxonomy" id="888743"/>
    <lineage>
        <taxon>Bacteria</taxon>
        <taxon>Pseudomonadati</taxon>
        <taxon>Bacteroidota</taxon>
        <taxon>Bacteroidia</taxon>
        <taxon>Bacteroidales</taxon>
        <taxon>Prevotellaceae</taxon>
        <taxon>Prevotella</taxon>
    </lineage>
</organism>
<comment type="cofactor">
    <cofactor evidence="12">
        <name>[2Fe-2S] cluster</name>
        <dbReference type="ChEBI" id="CHEBI:190135"/>
    </cofactor>
    <text evidence="12">Binds 1 [2Fe-2S] cluster per subunit.</text>
</comment>
<keyword evidence="2" id="KW-0813">Transport</keyword>
<protein>
    <submittedName>
        <fullName evidence="14">Oxidoreductase NAD-binding domain protein</fullName>
    </submittedName>
</protein>
<evidence type="ECO:0000256" key="11">
    <source>
        <dbReference type="PIRSR" id="PIRSR006816-1"/>
    </source>
</evidence>
<reference evidence="14 15" key="1">
    <citation type="submission" date="2011-01" db="EMBL/GenBank/DDBJ databases">
        <authorList>
            <person name="Muzny D."/>
            <person name="Qin X."/>
            <person name="Deng J."/>
            <person name="Jiang H."/>
            <person name="Liu Y."/>
            <person name="Qu J."/>
            <person name="Song X.-Z."/>
            <person name="Zhang L."/>
            <person name="Thornton R."/>
            <person name="Coyle M."/>
            <person name="Francisco L."/>
            <person name="Jackson L."/>
            <person name="Javaid M."/>
            <person name="Korchina V."/>
            <person name="Kovar C."/>
            <person name="Mata R."/>
            <person name="Mathew T."/>
            <person name="Ngo R."/>
            <person name="Nguyen L."/>
            <person name="Nguyen N."/>
            <person name="Okwuonu G."/>
            <person name="Ongeri F."/>
            <person name="Pham C."/>
            <person name="Simmons D."/>
            <person name="Wilczek-Boney K."/>
            <person name="Hale W."/>
            <person name="Jakkamsetti A."/>
            <person name="Pham P."/>
            <person name="Ruth R."/>
            <person name="San Lucas F."/>
            <person name="Warren J."/>
            <person name="Zhang J."/>
            <person name="Zhao Z."/>
            <person name="Zhou C."/>
            <person name="Zhu D."/>
            <person name="Lee S."/>
            <person name="Bess C."/>
            <person name="Blankenburg K."/>
            <person name="Forbes L."/>
            <person name="Fu Q."/>
            <person name="Gubbala S."/>
            <person name="Hirani K."/>
            <person name="Jayaseelan J.C."/>
            <person name="Lara F."/>
            <person name="Munidasa M."/>
            <person name="Palculict T."/>
            <person name="Patil S."/>
            <person name="Pu L.-L."/>
            <person name="Saada N."/>
            <person name="Tang L."/>
            <person name="Weissenberger G."/>
            <person name="Zhu Y."/>
            <person name="Hemphill L."/>
            <person name="Shang Y."/>
            <person name="Youmans B."/>
            <person name="Ayvaz T."/>
            <person name="Ross M."/>
            <person name="Santibanez J."/>
            <person name="Aqrawi P."/>
            <person name="Gross S."/>
            <person name="Joshi V."/>
            <person name="Fowler G."/>
            <person name="Nazareth L."/>
            <person name="Reid J."/>
            <person name="Worley K."/>
            <person name="Petrosino J."/>
            <person name="Highlander S."/>
            <person name="Gibbs R."/>
        </authorList>
    </citation>
    <scope>NUCLEOTIDE SEQUENCE [LARGE SCALE GENOMIC DNA]</scope>
    <source>
        <strain evidence="14 15">DSM 16608</strain>
    </source>
</reference>
<dbReference type="InterPro" id="IPR039261">
    <property type="entry name" value="FNR_nucleotide-bd"/>
</dbReference>
<dbReference type="PANTHER" id="PTHR43513">
    <property type="entry name" value="DIHYDROOROTATE DEHYDROGENASE B (NAD(+)), ELECTRON TRANSFER SUBUNIT"/>
    <property type="match status" value="1"/>
</dbReference>
<keyword evidence="3 11" id="KW-0285">Flavoprotein</keyword>
<dbReference type="Pfam" id="PF00175">
    <property type="entry name" value="NAD_binding_1"/>
    <property type="match status" value="1"/>
</dbReference>
<dbReference type="GO" id="GO:0051537">
    <property type="term" value="F:2 iron, 2 sulfur cluster binding"/>
    <property type="evidence" value="ECO:0007669"/>
    <property type="project" value="UniProtKB-KW"/>
</dbReference>
<dbReference type="CDD" id="cd06218">
    <property type="entry name" value="DHOD_e_trans"/>
    <property type="match status" value="1"/>
</dbReference>
<evidence type="ECO:0000259" key="13">
    <source>
        <dbReference type="PROSITE" id="PS51384"/>
    </source>
</evidence>
<feature type="binding site" evidence="12">
    <location>
        <position position="250"/>
    </location>
    <ligand>
        <name>[2Fe-2S] cluster</name>
        <dbReference type="ChEBI" id="CHEBI:190135"/>
    </ligand>
</feature>
<evidence type="ECO:0000313" key="15">
    <source>
        <dbReference type="Proteomes" id="UP000005697"/>
    </source>
</evidence>
<keyword evidence="6 11" id="KW-0274">FAD</keyword>
<dbReference type="HOGENOM" id="CLU_003827_1_2_10"/>
<feature type="binding site" evidence="12">
    <location>
        <position position="230"/>
    </location>
    <ligand>
        <name>[2Fe-2S] cluster</name>
        <dbReference type="ChEBI" id="CHEBI:190135"/>
    </ligand>
</feature>
<dbReference type="InterPro" id="IPR017927">
    <property type="entry name" value="FAD-bd_FR_type"/>
</dbReference>
<keyword evidence="9 12" id="KW-0411">Iron-sulfur</keyword>
<dbReference type="InterPro" id="IPR012165">
    <property type="entry name" value="Cyt_c3_hydrogenase_gsu"/>
</dbReference>
<evidence type="ECO:0000256" key="4">
    <source>
        <dbReference type="ARBA" id="ARBA00022714"/>
    </source>
</evidence>
<keyword evidence="15" id="KW-1185">Reference proteome</keyword>
<dbReference type="GO" id="GO:0050660">
    <property type="term" value="F:flavin adenine dinucleotide binding"/>
    <property type="evidence" value="ECO:0007669"/>
    <property type="project" value="InterPro"/>
</dbReference>
<dbReference type="GO" id="GO:0046872">
    <property type="term" value="F:metal ion binding"/>
    <property type="evidence" value="ECO:0007669"/>
    <property type="project" value="UniProtKB-KW"/>
</dbReference>
<dbReference type="InterPro" id="IPR037117">
    <property type="entry name" value="Dihydroorotate_DH_ele_sf"/>
</dbReference>
<dbReference type="Proteomes" id="UP000005697">
    <property type="component" value="Unassembled WGS sequence"/>
</dbReference>
<feature type="binding site" evidence="12">
    <location>
        <position position="238"/>
    </location>
    <ligand>
        <name>[2Fe-2S] cluster</name>
        <dbReference type="ChEBI" id="CHEBI:190135"/>
    </ligand>
</feature>
<dbReference type="eggNOG" id="COG0543">
    <property type="taxonomic scope" value="Bacteria"/>
</dbReference>
<comment type="cofactor">
    <cofactor evidence="10">
        <name>[2Fe-2S] cluster</name>
        <dbReference type="ChEBI" id="CHEBI:190135"/>
    </cofactor>
</comment>
<evidence type="ECO:0000256" key="5">
    <source>
        <dbReference type="ARBA" id="ARBA00022723"/>
    </source>
</evidence>
<comment type="cofactor">
    <cofactor evidence="11">
        <name>FAD</name>
        <dbReference type="ChEBI" id="CHEBI:57692"/>
    </cofactor>
    <text evidence="11">Binds 1 FAD per subunit.</text>
</comment>
<comment type="similarity">
    <text evidence="1">Belongs to the PyrK family.</text>
</comment>
<evidence type="ECO:0000256" key="8">
    <source>
        <dbReference type="ARBA" id="ARBA00023004"/>
    </source>
</evidence>
<gene>
    <name evidence="14" type="primary">pyrK</name>
    <name evidence="14" type="ORF">HMPREF9141_0760</name>
</gene>
<evidence type="ECO:0000256" key="3">
    <source>
        <dbReference type="ARBA" id="ARBA00022630"/>
    </source>
</evidence>
<dbReference type="Gene3D" id="3.40.50.80">
    <property type="entry name" value="Nucleotide-binding domain of ferredoxin-NADP reductase (FNR) module"/>
    <property type="match status" value="1"/>
</dbReference>
<evidence type="ECO:0000256" key="7">
    <source>
        <dbReference type="ARBA" id="ARBA00022982"/>
    </source>
</evidence>
<dbReference type="SUPFAM" id="SSF52343">
    <property type="entry name" value="Ferredoxin reductase-like, C-terminal NADP-linked domain"/>
    <property type="match status" value="1"/>
</dbReference>
<keyword evidence="4 12" id="KW-0001">2Fe-2S</keyword>
<dbReference type="Pfam" id="PF10418">
    <property type="entry name" value="DHODB_Fe-S_bind"/>
    <property type="match status" value="1"/>
</dbReference>
<name>F0F594_9BACT</name>
<feature type="binding site" evidence="12">
    <location>
        <position position="235"/>
    </location>
    <ligand>
        <name>[2Fe-2S] cluster</name>
        <dbReference type="ChEBI" id="CHEBI:190135"/>
    </ligand>
</feature>
<evidence type="ECO:0000256" key="10">
    <source>
        <dbReference type="ARBA" id="ARBA00034078"/>
    </source>
</evidence>
<dbReference type="InterPro" id="IPR001433">
    <property type="entry name" value="OxRdtase_FAD/NAD-bd"/>
</dbReference>
<evidence type="ECO:0000256" key="1">
    <source>
        <dbReference type="ARBA" id="ARBA00006422"/>
    </source>
</evidence>
<dbReference type="PROSITE" id="PS51384">
    <property type="entry name" value="FAD_FR"/>
    <property type="match status" value="1"/>
</dbReference>
<dbReference type="STRING" id="888743.HMPREF9141_0760"/>
<evidence type="ECO:0000256" key="6">
    <source>
        <dbReference type="ARBA" id="ARBA00022827"/>
    </source>
</evidence>
<evidence type="ECO:0000256" key="12">
    <source>
        <dbReference type="PIRSR" id="PIRSR006816-2"/>
    </source>
</evidence>
<dbReference type="InterPro" id="IPR050353">
    <property type="entry name" value="PyrK_electron_transfer"/>
</dbReference>
<feature type="binding site" evidence="11">
    <location>
        <begin position="61"/>
        <end position="64"/>
    </location>
    <ligand>
        <name>FAD</name>
        <dbReference type="ChEBI" id="CHEBI:57692"/>
    </ligand>
</feature>
<dbReference type="Gene3D" id="2.10.240.10">
    <property type="entry name" value="Dihydroorotate dehydrogenase, electron transfer subunit"/>
    <property type="match status" value="1"/>
</dbReference>
<comment type="caution">
    <text evidence="14">The sequence shown here is derived from an EMBL/GenBank/DDBJ whole genome shotgun (WGS) entry which is preliminary data.</text>
</comment>
<dbReference type="SUPFAM" id="SSF63380">
    <property type="entry name" value="Riboflavin synthase domain-like"/>
    <property type="match status" value="1"/>
</dbReference>
<sequence length="265" mass="28897">MIKSKIKMKKYVLDLKVSSVERINERNVLIKLTDDKPFPEMLPGQFVEVRVDGSPSTFLRRPISINFLDCERNELWLLVAAIGEGTRALARLHAGDILNCVLPLGNGFTPVRRPGERVLLVGGGVGVAPLLYYGKQIREAGGDPVFLLGARTAADLAEVELFKAYGRVCITTEDGSAGEKGFVTNHSVLVSEHFDHISTCGPKPMMMAVAHYARKASIPCEASLENMMACGVGACLCCVEKTTEGNLCVCKEGPVFDTRRLLWGK</sequence>
<keyword evidence="8 12" id="KW-0408">Iron</keyword>